<organism evidence="1">
    <name type="scientific">Medicago truncatula</name>
    <name type="common">Barrel medic</name>
    <name type="synonym">Medicago tribuloides</name>
    <dbReference type="NCBI Taxonomy" id="3880"/>
    <lineage>
        <taxon>Eukaryota</taxon>
        <taxon>Viridiplantae</taxon>
        <taxon>Streptophyta</taxon>
        <taxon>Embryophyta</taxon>
        <taxon>Tracheophyta</taxon>
        <taxon>Spermatophyta</taxon>
        <taxon>Magnoliopsida</taxon>
        <taxon>eudicotyledons</taxon>
        <taxon>Gunneridae</taxon>
        <taxon>Pentapetalae</taxon>
        <taxon>rosids</taxon>
        <taxon>fabids</taxon>
        <taxon>Fabales</taxon>
        <taxon>Fabaceae</taxon>
        <taxon>Papilionoideae</taxon>
        <taxon>50 kb inversion clade</taxon>
        <taxon>NPAAA clade</taxon>
        <taxon>Hologalegina</taxon>
        <taxon>IRL clade</taxon>
        <taxon>Trifolieae</taxon>
        <taxon>Medicago</taxon>
    </lineage>
</organism>
<name>I3SMK3_MEDTR</name>
<protein>
    <submittedName>
        <fullName evidence="1">Uncharacterized protein</fullName>
    </submittedName>
</protein>
<sequence length="59" mass="6874">MNRLPFWSWRWNFNCLHHCCIIPISVSIDLRKKLLSMTSNLHSSLCANMFFDFSPGSAV</sequence>
<reference evidence="1" key="1">
    <citation type="submission" date="2012-05" db="EMBL/GenBank/DDBJ databases">
        <authorList>
            <person name="Krishnakumar V."/>
            <person name="Cheung F."/>
            <person name="Xiao Y."/>
            <person name="Chan A."/>
            <person name="Moskal W.A."/>
            <person name="Town C.D."/>
        </authorList>
    </citation>
    <scope>NUCLEOTIDE SEQUENCE</scope>
</reference>
<dbReference type="EMBL" id="BT141701">
    <property type="protein sequence ID" value="AFK41495.1"/>
    <property type="molecule type" value="mRNA"/>
</dbReference>
<evidence type="ECO:0000313" key="1">
    <source>
        <dbReference type="EMBL" id="AFK41495.1"/>
    </source>
</evidence>
<proteinExistence type="evidence at transcript level"/>
<dbReference type="AlphaFoldDB" id="I3SMK3"/>
<accession>I3SMK3</accession>